<organism evidence="2">
    <name type="scientific">Sesamum latifolium</name>
    <dbReference type="NCBI Taxonomy" id="2727402"/>
    <lineage>
        <taxon>Eukaryota</taxon>
        <taxon>Viridiplantae</taxon>
        <taxon>Streptophyta</taxon>
        <taxon>Embryophyta</taxon>
        <taxon>Tracheophyta</taxon>
        <taxon>Spermatophyta</taxon>
        <taxon>Magnoliopsida</taxon>
        <taxon>eudicotyledons</taxon>
        <taxon>Gunneridae</taxon>
        <taxon>Pentapetalae</taxon>
        <taxon>asterids</taxon>
        <taxon>lamiids</taxon>
        <taxon>Lamiales</taxon>
        <taxon>Pedaliaceae</taxon>
        <taxon>Sesamum</taxon>
    </lineage>
</organism>
<dbReference type="AlphaFoldDB" id="A0AAW2YBK1"/>
<protein>
    <submittedName>
        <fullName evidence="2">Uncharacterized protein</fullName>
    </submittedName>
</protein>
<reference evidence="2" key="2">
    <citation type="journal article" date="2024" name="Plant">
        <title>Genomic evolution and insights into agronomic trait innovations of Sesamum species.</title>
        <authorList>
            <person name="Miao H."/>
            <person name="Wang L."/>
            <person name="Qu L."/>
            <person name="Liu H."/>
            <person name="Sun Y."/>
            <person name="Le M."/>
            <person name="Wang Q."/>
            <person name="Wei S."/>
            <person name="Zheng Y."/>
            <person name="Lin W."/>
            <person name="Duan Y."/>
            <person name="Cao H."/>
            <person name="Xiong S."/>
            <person name="Wang X."/>
            <person name="Wei L."/>
            <person name="Li C."/>
            <person name="Ma Q."/>
            <person name="Ju M."/>
            <person name="Zhao R."/>
            <person name="Li G."/>
            <person name="Mu C."/>
            <person name="Tian Q."/>
            <person name="Mei H."/>
            <person name="Zhang T."/>
            <person name="Gao T."/>
            <person name="Zhang H."/>
        </authorList>
    </citation>
    <scope>NUCLEOTIDE SEQUENCE</scope>
    <source>
        <strain evidence="2">KEN1</strain>
    </source>
</reference>
<evidence type="ECO:0000256" key="1">
    <source>
        <dbReference type="SAM" id="MobiDB-lite"/>
    </source>
</evidence>
<gene>
    <name evidence="2" type="ORF">Slati_0170800</name>
</gene>
<reference evidence="2" key="1">
    <citation type="submission" date="2020-06" db="EMBL/GenBank/DDBJ databases">
        <authorList>
            <person name="Li T."/>
            <person name="Hu X."/>
            <person name="Zhang T."/>
            <person name="Song X."/>
            <person name="Zhang H."/>
            <person name="Dai N."/>
            <person name="Sheng W."/>
            <person name="Hou X."/>
            <person name="Wei L."/>
        </authorList>
    </citation>
    <scope>NUCLEOTIDE SEQUENCE</scope>
    <source>
        <strain evidence="2">KEN1</strain>
        <tissue evidence="2">Leaf</tissue>
    </source>
</reference>
<dbReference type="EMBL" id="JACGWN010000001">
    <property type="protein sequence ID" value="KAL0462832.1"/>
    <property type="molecule type" value="Genomic_DNA"/>
</dbReference>
<comment type="caution">
    <text evidence="2">The sequence shown here is derived from an EMBL/GenBank/DDBJ whole genome shotgun (WGS) entry which is preliminary data.</text>
</comment>
<feature type="compositionally biased region" description="Basic and acidic residues" evidence="1">
    <location>
        <begin position="93"/>
        <end position="106"/>
    </location>
</feature>
<feature type="region of interest" description="Disordered" evidence="1">
    <location>
        <begin position="86"/>
        <end position="109"/>
    </location>
</feature>
<proteinExistence type="predicted"/>
<feature type="region of interest" description="Disordered" evidence="1">
    <location>
        <begin position="123"/>
        <end position="146"/>
    </location>
</feature>
<accession>A0AAW2YBK1</accession>
<feature type="region of interest" description="Disordered" evidence="1">
    <location>
        <begin position="1"/>
        <end position="26"/>
    </location>
</feature>
<evidence type="ECO:0000313" key="2">
    <source>
        <dbReference type="EMBL" id="KAL0462832.1"/>
    </source>
</evidence>
<name>A0AAW2YBK1_9LAMI</name>
<sequence>MCMVEGTLARPTGKGSPNLKGPKPKDLVTKGNLIWEMEAQWPPIESTLVPGPIEKASSRSTNSLPREMPNRIVTWSRSSYLKSTVKETSTLKQLEERTPKEKESSPDRMLILKILSPEIRVMVRPDSNHPESSSPEEEELSGLPLR</sequence>
<feature type="region of interest" description="Disordered" evidence="1">
    <location>
        <begin position="46"/>
        <end position="70"/>
    </location>
</feature>